<reference evidence="2 3" key="1">
    <citation type="journal article" date="2012" name="Science">
        <title>The Paleozoic origin of enzymatic lignin decomposition reconstructed from 31 fungal genomes.</title>
        <authorList>
            <person name="Floudas D."/>
            <person name="Binder M."/>
            <person name="Riley R."/>
            <person name="Barry K."/>
            <person name="Blanchette R.A."/>
            <person name="Henrissat B."/>
            <person name="Martinez A.T."/>
            <person name="Otillar R."/>
            <person name="Spatafora J.W."/>
            <person name="Yadav J.S."/>
            <person name="Aerts A."/>
            <person name="Benoit I."/>
            <person name="Boyd A."/>
            <person name="Carlson A."/>
            <person name="Copeland A."/>
            <person name="Coutinho P.M."/>
            <person name="de Vries R.P."/>
            <person name="Ferreira P."/>
            <person name="Findley K."/>
            <person name="Foster B."/>
            <person name="Gaskell J."/>
            <person name="Glotzer D."/>
            <person name="Gorecki P."/>
            <person name="Heitman J."/>
            <person name="Hesse C."/>
            <person name="Hori C."/>
            <person name="Igarashi K."/>
            <person name="Jurgens J.A."/>
            <person name="Kallen N."/>
            <person name="Kersten P."/>
            <person name="Kohler A."/>
            <person name="Kuees U."/>
            <person name="Kumar T.K.A."/>
            <person name="Kuo A."/>
            <person name="LaButti K."/>
            <person name="Larrondo L.F."/>
            <person name="Lindquist E."/>
            <person name="Ling A."/>
            <person name="Lombard V."/>
            <person name="Lucas S."/>
            <person name="Lundell T."/>
            <person name="Martin R."/>
            <person name="McLaughlin D.J."/>
            <person name="Morgenstern I."/>
            <person name="Morin E."/>
            <person name="Murat C."/>
            <person name="Nagy L.G."/>
            <person name="Nolan M."/>
            <person name="Ohm R.A."/>
            <person name="Patyshakuliyeva A."/>
            <person name="Rokas A."/>
            <person name="Ruiz-Duenas F.J."/>
            <person name="Sabat G."/>
            <person name="Salamov A."/>
            <person name="Samejima M."/>
            <person name="Schmutz J."/>
            <person name="Slot J.C."/>
            <person name="St John F."/>
            <person name="Stenlid J."/>
            <person name="Sun H."/>
            <person name="Sun S."/>
            <person name="Syed K."/>
            <person name="Tsang A."/>
            <person name="Wiebenga A."/>
            <person name="Young D."/>
            <person name="Pisabarro A."/>
            <person name="Eastwood D.C."/>
            <person name="Martin F."/>
            <person name="Cullen D."/>
            <person name="Grigoriev I.V."/>
            <person name="Hibbett D.S."/>
        </authorList>
    </citation>
    <scope>NUCLEOTIDE SEQUENCE [LARGE SCALE GENOMIC DNA]</scope>
    <source>
        <strain evidence="2 3">MD-104</strain>
    </source>
</reference>
<evidence type="ECO:0000256" key="1">
    <source>
        <dbReference type="SAM" id="MobiDB-lite"/>
    </source>
</evidence>
<proteinExistence type="predicted"/>
<feature type="compositionally biased region" description="Polar residues" evidence="1">
    <location>
        <begin position="131"/>
        <end position="144"/>
    </location>
</feature>
<accession>A0A2H3J0E0</accession>
<organism evidence="2 3">
    <name type="scientific">Wolfiporia cocos (strain MD-104)</name>
    <name type="common">Brown rot fungus</name>
    <dbReference type="NCBI Taxonomy" id="742152"/>
    <lineage>
        <taxon>Eukaryota</taxon>
        <taxon>Fungi</taxon>
        <taxon>Dikarya</taxon>
        <taxon>Basidiomycota</taxon>
        <taxon>Agaricomycotina</taxon>
        <taxon>Agaricomycetes</taxon>
        <taxon>Polyporales</taxon>
        <taxon>Phaeolaceae</taxon>
        <taxon>Wolfiporia</taxon>
    </lineage>
</organism>
<feature type="compositionally biased region" description="Acidic residues" evidence="1">
    <location>
        <begin position="145"/>
        <end position="154"/>
    </location>
</feature>
<dbReference type="EMBL" id="KB467831">
    <property type="protein sequence ID" value="PCH33253.1"/>
    <property type="molecule type" value="Genomic_DNA"/>
</dbReference>
<evidence type="ECO:0000313" key="3">
    <source>
        <dbReference type="Proteomes" id="UP000218811"/>
    </source>
</evidence>
<dbReference type="Proteomes" id="UP000218811">
    <property type="component" value="Unassembled WGS sequence"/>
</dbReference>
<sequence length="172" mass="19022">MRSVDSPAAERSASSRAPARAFVAPPTAPSFRNEPGCLCANWGRDKRWGSPDIRHVQPRRQLFWKPRTSLAAPTRVCEPARLANHYPTMLFPKIVLGRGSNKTRNAGRNIALDAIDVTGASRYVVQLPLETSSPTTKRAPQSSDDVAEMLDEDNMAWGSPPKKSKRSKKSRQ</sequence>
<keyword evidence="3" id="KW-1185">Reference proteome</keyword>
<dbReference type="OrthoDB" id="2802999at2759"/>
<evidence type="ECO:0000313" key="2">
    <source>
        <dbReference type="EMBL" id="PCH33253.1"/>
    </source>
</evidence>
<gene>
    <name evidence="2" type="ORF">WOLCODRAFT_135017</name>
</gene>
<feature type="region of interest" description="Disordered" evidence="1">
    <location>
        <begin position="131"/>
        <end position="172"/>
    </location>
</feature>
<feature type="compositionally biased region" description="Basic residues" evidence="1">
    <location>
        <begin position="162"/>
        <end position="172"/>
    </location>
</feature>
<protein>
    <submittedName>
        <fullName evidence="2">Uncharacterized protein</fullName>
    </submittedName>
</protein>
<dbReference type="AlphaFoldDB" id="A0A2H3J0E0"/>
<feature type="compositionally biased region" description="Low complexity" evidence="1">
    <location>
        <begin position="1"/>
        <end position="25"/>
    </location>
</feature>
<name>A0A2H3J0E0_WOLCO</name>
<feature type="region of interest" description="Disordered" evidence="1">
    <location>
        <begin position="1"/>
        <end position="27"/>
    </location>
</feature>